<evidence type="ECO:0000313" key="1">
    <source>
        <dbReference type="EnsemblPlants" id="AVESA.00010b.r2.2AG0208770.1.CDS.1"/>
    </source>
</evidence>
<proteinExistence type="predicted"/>
<dbReference type="Proteomes" id="UP001732700">
    <property type="component" value="Chromosome 2A"/>
</dbReference>
<keyword evidence="2" id="KW-1185">Reference proteome</keyword>
<accession>A0ACD5U963</accession>
<sequence>MRPALPVSTAAVPAPTCTFRRLTSVEQLERHRKGLCFNCDEPYASGHTCARLFYLETVDNAEVEALTTELDTTTLSEAGVTTYGPVDATSFVVSLHALAAIKTVKTMLLPVTINGERLTALVDTGSTHNFLSRDAMRRLALQPAGAKKFSVTVANGDRLTCHGVARQVPILIGDEPFAINCVGIDLGCYDFILSVDFLSTLGLDVMSLIFWRAGGEGRRVQWTSIGGSGAAPPQLQLMAAALEEAHPLLADLLPQHNDIFDEPQGLPPAWSCDHRIHLLPDTAPIAVRPYRYPQLQKDELECQVAVMLA</sequence>
<reference evidence="1" key="1">
    <citation type="submission" date="2021-05" db="EMBL/GenBank/DDBJ databases">
        <authorList>
            <person name="Scholz U."/>
            <person name="Mascher M."/>
            <person name="Fiebig A."/>
        </authorList>
    </citation>
    <scope>NUCLEOTIDE SEQUENCE [LARGE SCALE GENOMIC DNA]</scope>
</reference>
<evidence type="ECO:0000313" key="2">
    <source>
        <dbReference type="Proteomes" id="UP001732700"/>
    </source>
</evidence>
<protein>
    <submittedName>
        <fullName evidence="1">Uncharacterized protein</fullName>
    </submittedName>
</protein>
<reference evidence="1" key="2">
    <citation type="submission" date="2025-09" db="UniProtKB">
        <authorList>
            <consortium name="EnsemblPlants"/>
        </authorList>
    </citation>
    <scope>IDENTIFICATION</scope>
</reference>
<name>A0ACD5U963_AVESA</name>
<organism evidence="1 2">
    <name type="scientific">Avena sativa</name>
    <name type="common">Oat</name>
    <dbReference type="NCBI Taxonomy" id="4498"/>
    <lineage>
        <taxon>Eukaryota</taxon>
        <taxon>Viridiplantae</taxon>
        <taxon>Streptophyta</taxon>
        <taxon>Embryophyta</taxon>
        <taxon>Tracheophyta</taxon>
        <taxon>Spermatophyta</taxon>
        <taxon>Magnoliopsida</taxon>
        <taxon>Liliopsida</taxon>
        <taxon>Poales</taxon>
        <taxon>Poaceae</taxon>
        <taxon>BOP clade</taxon>
        <taxon>Pooideae</taxon>
        <taxon>Poodae</taxon>
        <taxon>Poeae</taxon>
        <taxon>Poeae Chloroplast Group 1 (Aveneae type)</taxon>
        <taxon>Aveninae</taxon>
        <taxon>Avena</taxon>
    </lineage>
</organism>
<dbReference type="EnsemblPlants" id="AVESA.00010b.r2.2AG0208770.1">
    <property type="protein sequence ID" value="AVESA.00010b.r2.2AG0208770.1.CDS.1"/>
    <property type="gene ID" value="AVESA.00010b.r2.2AG0208770"/>
</dbReference>